<dbReference type="Gene3D" id="3.80.10.10">
    <property type="entry name" value="Ribonuclease Inhibitor"/>
    <property type="match status" value="1"/>
</dbReference>
<feature type="compositionally biased region" description="Low complexity" evidence="1">
    <location>
        <begin position="595"/>
        <end position="606"/>
    </location>
</feature>
<dbReference type="OrthoDB" id="5417136at2759"/>
<evidence type="ECO:0000256" key="1">
    <source>
        <dbReference type="SAM" id="MobiDB-lite"/>
    </source>
</evidence>
<evidence type="ECO:0000313" key="2">
    <source>
        <dbReference type="EMBL" id="EWC46081.1"/>
    </source>
</evidence>
<reference evidence="2 3" key="1">
    <citation type="submission" date="2013-05" db="EMBL/GenBank/DDBJ databases">
        <title>Drechslerella stenobrocha genome reveals carnivorous origination and mechanical trapping mechanism of predatory fungi.</title>
        <authorList>
            <person name="Liu X."/>
            <person name="Zhang W."/>
            <person name="Liu K."/>
        </authorList>
    </citation>
    <scope>NUCLEOTIDE SEQUENCE [LARGE SCALE GENOMIC DNA]</scope>
    <source>
        <strain evidence="2 3">248</strain>
    </source>
</reference>
<protein>
    <submittedName>
        <fullName evidence="2">Uncharacterized protein</fullName>
    </submittedName>
</protein>
<proteinExistence type="predicted"/>
<dbReference type="SUPFAM" id="SSF52047">
    <property type="entry name" value="RNI-like"/>
    <property type="match status" value="1"/>
</dbReference>
<dbReference type="Proteomes" id="UP000024837">
    <property type="component" value="Unassembled WGS sequence"/>
</dbReference>
<feature type="compositionally biased region" description="Acidic residues" evidence="1">
    <location>
        <begin position="480"/>
        <end position="493"/>
    </location>
</feature>
<accession>W7HPN2</accession>
<evidence type="ECO:0000313" key="3">
    <source>
        <dbReference type="Proteomes" id="UP000024837"/>
    </source>
</evidence>
<dbReference type="EMBL" id="KI966421">
    <property type="protein sequence ID" value="EWC46081.1"/>
    <property type="molecule type" value="Genomic_DNA"/>
</dbReference>
<sequence>MPDQRTDRFRSAAFQFTYSGGLDLEYFDAVIDDTDRCLYRLKNLAIIPARNLEKEKQFSGILADDTSWDIIWKTTHSNVGHLLGKLITKLGPDQLLAFQFDEPNFENCMFPNLRTQLRLRHLSVHDSFLVTHFATARAPPHLQSLVVHGIRIYAVFPFYAFLKHVSRYSSSLSYLGLNFANLLFPADLSWARLEVAFNSLPRLRNLTCLALGNCNDMTGLQFSTLAFIPYRSLRRLKIVSCRTDELGGILGMFQRMGVERLTHLNLTRTCSTREASQIVEMLEPGLQNVHLEFEYDDGRFAVQPLWKHRDTLCSIWLESSTGTKFEEIELEAGSTTYMREFTQFRKLTELAVAINYWSIDQGAIEWDNPPNLRILRILNLDEKYTHITAACEQPCPCRIAESFVRIHAREYTHDAMLNFRVIAFGKCSEGDPEVKPMYYYIKPGGLTPTQKCSHRTTSIAEDLYGKEAEEQQGGPKQDVEYDAGDEDDNDQVTEELPKKHRLILRGGADNSNDHDYEGGYLVARIPEPDDGLTHVIRSSLQELKSGIPQNTILDVDREGVPFWEKDDMIDDPLYYETHYRVTPTGSPGGSANVGSDSDSISPIESI</sequence>
<dbReference type="AlphaFoldDB" id="W7HPN2"/>
<keyword evidence="3" id="KW-1185">Reference proteome</keyword>
<feature type="region of interest" description="Disordered" evidence="1">
    <location>
        <begin position="580"/>
        <end position="606"/>
    </location>
</feature>
<dbReference type="HOGENOM" id="CLU_450563_0_0_1"/>
<organism evidence="2 3">
    <name type="scientific">Drechslerella stenobrocha 248</name>
    <dbReference type="NCBI Taxonomy" id="1043628"/>
    <lineage>
        <taxon>Eukaryota</taxon>
        <taxon>Fungi</taxon>
        <taxon>Dikarya</taxon>
        <taxon>Ascomycota</taxon>
        <taxon>Pezizomycotina</taxon>
        <taxon>Orbiliomycetes</taxon>
        <taxon>Orbiliales</taxon>
        <taxon>Orbiliaceae</taxon>
        <taxon>Drechslerella</taxon>
    </lineage>
</organism>
<dbReference type="InterPro" id="IPR032675">
    <property type="entry name" value="LRR_dom_sf"/>
</dbReference>
<name>W7HPN2_9PEZI</name>
<feature type="region of interest" description="Disordered" evidence="1">
    <location>
        <begin position="464"/>
        <end position="494"/>
    </location>
</feature>
<gene>
    <name evidence="2" type="ORF">DRE_04655</name>
</gene>